<gene>
    <name evidence="2" type="ORF">OLC1_LOCUS24609</name>
</gene>
<proteinExistence type="predicted"/>
<reference evidence="2" key="1">
    <citation type="submission" date="2023-03" db="EMBL/GenBank/DDBJ databases">
        <authorList>
            <person name="Julca I."/>
        </authorList>
    </citation>
    <scope>NUCLEOTIDE SEQUENCE</scope>
</reference>
<dbReference type="Gene3D" id="3.80.10.10">
    <property type="entry name" value="Ribonuclease Inhibitor"/>
    <property type="match status" value="1"/>
</dbReference>
<organism evidence="2 3">
    <name type="scientific">Oldenlandia corymbosa var. corymbosa</name>
    <dbReference type="NCBI Taxonomy" id="529605"/>
    <lineage>
        <taxon>Eukaryota</taxon>
        <taxon>Viridiplantae</taxon>
        <taxon>Streptophyta</taxon>
        <taxon>Embryophyta</taxon>
        <taxon>Tracheophyta</taxon>
        <taxon>Spermatophyta</taxon>
        <taxon>Magnoliopsida</taxon>
        <taxon>eudicotyledons</taxon>
        <taxon>Gunneridae</taxon>
        <taxon>Pentapetalae</taxon>
        <taxon>asterids</taxon>
        <taxon>lamiids</taxon>
        <taxon>Gentianales</taxon>
        <taxon>Rubiaceae</taxon>
        <taxon>Rubioideae</taxon>
        <taxon>Spermacoceae</taxon>
        <taxon>Hedyotis-Oldenlandia complex</taxon>
        <taxon>Oldenlandia</taxon>
    </lineage>
</organism>
<evidence type="ECO:0000313" key="2">
    <source>
        <dbReference type="EMBL" id="CAI9118826.1"/>
    </source>
</evidence>
<dbReference type="EMBL" id="OX459126">
    <property type="protein sequence ID" value="CAI9118826.1"/>
    <property type="molecule type" value="Genomic_DNA"/>
</dbReference>
<dbReference type="Proteomes" id="UP001161247">
    <property type="component" value="Chromosome 9"/>
</dbReference>
<sequence>MVELPKLAFDCKFGEVKDDSSREKLLLRISQILLVHDGPILEFLLSMPGLENGWEINQLLRSVSKKGTVLRKLVLEFASGAANGQYTLHSSAFSCRELRKLTLRGCDIKPYLPPSFRGVLYSNFFIYGCPPCDILEVNSPKLNCLICKTHFQTSIQVVAPRLATVSMISHVSRKREKLEEKQTKLESIGFLKLVNELVLDHYYMKIVLLKAGSSFKFKHLKFLIVYGIYFGSVNEVTGALLFINSCPSLRVLRIVKPNDIKLEAFTNSDVEFFKGLMERDLSSCHVHQVDMRTVTGYQNVVGWPLGSYVAPPAFGAFAAPPPDPMGQYYYQLSPGFFGAAPSEGFPAAGTYDQLPMFNDNPSIAGAYPSGEPGQGSGEGMDNVD</sequence>
<feature type="region of interest" description="Disordered" evidence="1">
    <location>
        <begin position="359"/>
        <end position="384"/>
    </location>
</feature>
<dbReference type="InterPro" id="IPR032675">
    <property type="entry name" value="LRR_dom_sf"/>
</dbReference>
<dbReference type="AlphaFoldDB" id="A0AAV1EGK2"/>
<protein>
    <submittedName>
        <fullName evidence="2">OLC1v1020449C1</fullName>
    </submittedName>
</protein>
<name>A0AAV1EGK2_OLDCO</name>
<keyword evidence="3" id="KW-1185">Reference proteome</keyword>
<evidence type="ECO:0000256" key="1">
    <source>
        <dbReference type="SAM" id="MobiDB-lite"/>
    </source>
</evidence>
<accession>A0AAV1EGK2</accession>
<dbReference type="SUPFAM" id="SSF52047">
    <property type="entry name" value="RNI-like"/>
    <property type="match status" value="1"/>
</dbReference>
<evidence type="ECO:0000313" key="3">
    <source>
        <dbReference type="Proteomes" id="UP001161247"/>
    </source>
</evidence>